<proteinExistence type="predicted"/>
<dbReference type="Gene3D" id="2.60.450.10">
    <property type="entry name" value="Lipopolysaccharide (LPS) transport protein A like domain"/>
    <property type="match status" value="1"/>
</dbReference>
<comment type="caution">
    <text evidence="3">The sequence shown here is derived from an EMBL/GenBank/DDBJ whole genome shotgun (WGS) entry which is preliminary data.</text>
</comment>
<dbReference type="RefSeq" id="WP_107032489.1">
    <property type="nucleotide sequence ID" value="NZ_CAPDHO010000008.1"/>
</dbReference>
<organism evidence="3 4">
    <name type="scientific">Duncaniella muris</name>
    <dbReference type="NCBI Taxonomy" id="2094150"/>
    <lineage>
        <taxon>Bacteria</taxon>
        <taxon>Pseudomonadati</taxon>
        <taxon>Bacteroidota</taxon>
        <taxon>Bacteroidia</taxon>
        <taxon>Bacteroidales</taxon>
        <taxon>Muribaculaceae</taxon>
        <taxon>Duncaniella</taxon>
    </lineage>
</organism>
<evidence type="ECO:0000256" key="1">
    <source>
        <dbReference type="SAM" id="MobiDB-lite"/>
    </source>
</evidence>
<gene>
    <name evidence="3" type="primary">lptC</name>
    <name evidence="3" type="ORF">C5O23_08330</name>
</gene>
<dbReference type="GO" id="GO:0015221">
    <property type="term" value="F:lipopolysaccharide transmembrane transporter activity"/>
    <property type="evidence" value="ECO:0007669"/>
    <property type="project" value="InterPro"/>
</dbReference>
<keyword evidence="4" id="KW-1185">Reference proteome</keyword>
<evidence type="ECO:0000256" key="2">
    <source>
        <dbReference type="SAM" id="SignalP"/>
    </source>
</evidence>
<sequence length="258" mass="28865">MTTSTVTRLRLLPALILATITGASFVVSGCKDSDPVATGSVDPTHTPTMLTRDVETLISDSGVTRYRIVTPIWYVYDETPEPFWRFPEGLRLERYDNFFRIEATVTADSATYFKNKQLWRLDGNVSLTNVMNEKFQTNQLFWDQRQEKLYSDSFIHIERPDKVLEGYGFDSNQNLTRYTIRRVSGIFPAGAFTPGGNSSAQSPKVPQPAADTLPAASRPSGAKPDRNTAAPKMQIQQPPQQKVSASTSESLQTQTTRF</sequence>
<accession>A0A2V1IKL0</accession>
<dbReference type="NCBIfam" id="TIGR04409">
    <property type="entry name" value="LptC_YrbK"/>
    <property type="match status" value="1"/>
</dbReference>
<reference evidence="4" key="1">
    <citation type="submission" date="2018-02" db="EMBL/GenBank/DDBJ databases">
        <authorList>
            <person name="Clavel T."/>
            <person name="Strowig T."/>
        </authorList>
    </citation>
    <scope>NUCLEOTIDE SEQUENCE [LARGE SCALE GENOMIC DNA]</scope>
    <source>
        <strain evidence="4">DSM 103720</strain>
    </source>
</reference>
<dbReference type="Proteomes" id="UP000244905">
    <property type="component" value="Unassembled WGS sequence"/>
</dbReference>
<feature type="region of interest" description="Disordered" evidence="1">
    <location>
        <begin position="194"/>
        <end position="258"/>
    </location>
</feature>
<dbReference type="Pfam" id="PF06835">
    <property type="entry name" value="LptC"/>
    <property type="match status" value="1"/>
</dbReference>
<evidence type="ECO:0000313" key="3">
    <source>
        <dbReference type="EMBL" id="PWB01938.1"/>
    </source>
</evidence>
<dbReference type="EMBL" id="PUEC01000017">
    <property type="protein sequence ID" value="PWB01938.1"/>
    <property type="molecule type" value="Genomic_DNA"/>
</dbReference>
<protein>
    <submittedName>
        <fullName evidence="3">LPS export ABC transporter periplasmic protein LptC</fullName>
    </submittedName>
</protein>
<feature type="chain" id="PRO_5016085489" evidence="2">
    <location>
        <begin position="24"/>
        <end position="258"/>
    </location>
</feature>
<dbReference type="InterPro" id="IPR010664">
    <property type="entry name" value="LipoPS_assembly_LptC-rel"/>
</dbReference>
<keyword evidence="2" id="KW-0732">Signal</keyword>
<dbReference type="InterPro" id="IPR026265">
    <property type="entry name" value="LptC"/>
</dbReference>
<name>A0A2V1IKL0_9BACT</name>
<dbReference type="AlphaFoldDB" id="A0A2V1IKL0"/>
<evidence type="ECO:0000313" key="4">
    <source>
        <dbReference type="Proteomes" id="UP000244905"/>
    </source>
</evidence>
<dbReference type="GO" id="GO:0005886">
    <property type="term" value="C:plasma membrane"/>
    <property type="evidence" value="ECO:0007669"/>
    <property type="project" value="InterPro"/>
</dbReference>
<feature type="compositionally biased region" description="Polar residues" evidence="1">
    <location>
        <begin position="242"/>
        <end position="258"/>
    </location>
</feature>
<feature type="compositionally biased region" description="Polar residues" evidence="1">
    <location>
        <begin position="195"/>
        <end position="204"/>
    </location>
</feature>
<dbReference type="GeneID" id="82526351"/>
<feature type="signal peptide" evidence="2">
    <location>
        <begin position="1"/>
        <end position="23"/>
    </location>
</feature>